<dbReference type="RefSeq" id="XP_031872693.1">
    <property type="nucleotide sequence ID" value="XM_032008639.1"/>
</dbReference>
<dbReference type="Proteomes" id="UP000254866">
    <property type="component" value="Unassembled WGS sequence"/>
</dbReference>
<gene>
    <name evidence="2" type="ORF">BP5553_00016</name>
</gene>
<evidence type="ECO:0000313" key="3">
    <source>
        <dbReference type="Proteomes" id="UP000254866"/>
    </source>
</evidence>
<dbReference type="EMBL" id="NPIC01000001">
    <property type="protein sequence ID" value="RDL40037.1"/>
    <property type="molecule type" value="Genomic_DNA"/>
</dbReference>
<evidence type="ECO:0000313" key="2">
    <source>
        <dbReference type="EMBL" id="RDL40037.1"/>
    </source>
</evidence>
<dbReference type="GeneID" id="43592865"/>
<organism evidence="2 3">
    <name type="scientific">Venustampulla echinocandica</name>
    <dbReference type="NCBI Taxonomy" id="2656787"/>
    <lineage>
        <taxon>Eukaryota</taxon>
        <taxon>Fungi</taxon>
        <taxon>Dikarya</taxon>
        <taxon>Ascomycota</taxon>
        <taxon>Pezizomycotina</taxon>
        <taxon>Leotiomycetes</taxon>
        <taxon>Helotiales</taxon>
        <taxon>Pleuroascaceae</taxon>
        <taxon>Venustampulla</taxon>
    </lineage>
</organism>
<comment type="caution">
    <text evidence="2">The sequence shown here is derived from an EMBL/GenBank/DDBJ whole genome shotgun (WGS) entry which is preliminary data.</text>
</comment>
<feature type="signal peptide" evidence="1">
    <location>
        <begin position="1"/>
        <end position="33"/>
    </location>
</feature>
<keyword evidence="1" id="KW-0732">Signal</keyword>
<sequence>MKPYSAHYYYTRNLLSSLIQLLALAFAFQDVCSALAIAVSSVGDEIITTATQLINGRDGLAKRLTVPSVPYIRQKIIAGGRMNNKVSIFWNGFQPPSDGYAAGRAYKRDVIGCERGVLYNEALPEPDWVYFQSVNENGQPVDNQYMEKIQVMSAVFAQTSSRNAYVLVEDGKVFAPASTWTLYEYPNLTAPGSAVTEIFLVSWPSQTQQSIWRRGDPQQGVWPPIGVPWDIFAV</sequence>
<keyword evidence="3" id="KW-1185">Reference proteome</keyword>
<dbReference type="AlphaFoldDB" id="A0A370TWY6"/>
<accession>A0A370TWY6</accession>
<name>A0A370TWY6_9HELO</name>
<evidence type="ECO:0000256" key="1">
    <source>
        <dbReference type="SAM" id="SignalP"/>
    </source>
</evidence>
<protein>
    <submittedName>
        <fullName evidence="2">Uncharacterized protein</fullName>
    </submittedName>
</protein>
<feature type="chain" id="PRO_5016935266" evidence="1">
    <location>
        <begin position="34"/>
        <end position="234"/>
    </location>
</feature>
<reference evidence="2 3" key="1">
    <citation type="journal article" date="2018" name="IMA Fungus">
        <title>IMA Genome-F 9: Draft genome sequence of Annulohypoxylon stygium, Aspergillus mulundensis, Berkeleyomyces basicola (syn. Thielaviopsis basicola), Ceratocystis smalleyi, two Cercospora beticola strains, Coleophoma cylindrospora, Fusarium fracticaudum, Phialophora cf. hyalina, and Morchella septimelata.</title>
        <authorList>
            <person name="Wingfield B.D."/>
            <person name="Bills G.F."/>
            <person name="Dong Y."/>
            <person name="Huang W."/>
            <person name="Nel W.J."/>
            <person name="Swalarsk-Parry B.S."/>
            <person name="Vaghefi N."/>
            <person name="Wilken P.M."/>
            <person name="An Z."/>
            <person name="de Beer Z.W."/>
            <person name="De Vos L."/>
            <person name="Chen L."/>
            <person name="Duong T.A."/>
            <person name="Gao Y."/>
            <person name="Hammerbacher A."/>
            <person name="Kikkert J.R."/>
            <person name="Li Y."/>
            <person name="Li H."/>
            <person name="Li K."/>
            <person name="Li Q."/>
            <person name="Liu X."/>
            <person name="Ma X."/>
            <person name="Naidoo K."/>
            <person name="Pethybridge S.J."/>
            <person name="Sun J."/>
            <person name="Steenkamp E.T."/>
            <person name="van der Nest M.A."/>
            <person name="van Wyk S."/>
            <person name="Wingfield M.J."/>
            <person name="Xiong C."/>
            <person name="Yue Q."/>
            <person name="Zhang X."/>
        </authorList>
    </citation>
    <scope>NUCLEOTIDE SEQUENCE [LARGE SCALE GENOMIC DNA]</scope>
    <source>
        <strain evidence="2 3">BP 5553</strain>
    </source>
</reference>
<proteinExistence type="predicted"/>